<evidence type="ECO:0008006" key="4">
    <source>
        <dbReference type="Google" id="ProtNLM"/>
    </source>
</evidence>
<comment type="caution">
    <text evidence="2">The sequence shown here is derived from an EMBL/GenBank/DDBJ whole genome shotgun (WGS) entry which is preliminary data.</text>
</comment>
<dbReference type="AlphaFoldDB" id="A0AAW0XL59"/>
<evidence type="ECO:0000313" key="2">
    <source>
        <dbReference type="EMBL" id="KAK8745303.1"/>
    </source>
</evidence>
<name>A0AAW0XL59_CHEQU</name>
<proteinExistence type="predicted"/>
<evidence type="ECO:0000256" key="1">
    <source>
        <dbReference type="SAM" id="SignalP"/>
    </source>
</evidence>
<protein>
    <recommendedName>
        <fullName evidence="4">Ig-like domain-containing protein</fullName>
    </recommendedName>
</protein>
<accession>A0AAW0XL59</accession>
<dbReference type="EMBL" id="JARKIK010000019">
    <property type="protein sequence ID" value="KAK8745303.1"/>
    <property type="molecule type" value="Genomic_DNA"/>
</dbReference>
<organism evidence="2 3">
    <name type="scientific">Cherax quadricarinatus</name>
    <name type="common">Australian red claw crayfish</name>
    <dbReference type="NCBI Taxonomy" id="27406"/>
    <lineage>
        <taxon>Eukaryota</taxon>
        <taxon>Metazoa</taxon>
        <taxon>Ecdysozoa</taxon>
        <taxon>Arthropoda</taxon>
        <taxon>Crustacea</taxon>
        <taxon>Multicrustacea</taxon>
        <taxon>Malacostraca</taxon>
        <taxon>Eumalacostraca</taxon>
        <taxon>Eucarida</taxon>
        <taxon>Decapoda</taxon>
        <taxon>Pleocyemata</taxon>
        <taxon>Astacidea</taxon>
        <taxon>Parastacoidea</taxon>
        <taxon>Parastacidae</taxon>
        <taxon>Cherax</taxon>
    </lineage>
</organism>
<keyword evidence="1" id="KW-0732">Signal</keyword>
<keyword evidence="3" id="KW-1185">Reference proteome</keyword>
<reference evidence="2 3" key="1">
    <citation type="journal article" date="2024" name="BMC Genomics">
        <title>Genome assembly of redclaw crayfish (Cherax quadricarinatus) provides insights into its immune adaptation and hypoxia tolerance.</title>
        <authorList>
            <person name="Liu Z."/>
            <person name="Zheng J."/>
            <person name="Li H."/>
            <person name="Fang K."/>
            <person name="Wang S."/>
            <person name="He J."/>
            <person name="Zhou D."/>
            <person name="Weng S."/>
            <person name="Chi M."/>
            <person name="Gu Z."/>
            <person name="He J."/>
            <person name="Li F."/>
            <person name="Wang M."/>
        </authorList>
    </citation>
    <scope>NUCLEOTIDE SEQUENCE [LARGE SCALE GENOMIC DNA]</scope>
    <source>
        <strain evidence="2">ZL_2023a</strain>
    </source>
</reference>
<feature type="chain" id="PRO_5044717457" description="Ig-like domain-containing protein" evidence="1">
    <location>
        <begin position="20"/>
        <end position="372"/>
    </location>
</feature>
<sequence>MVTLTTTTVILVFLGVGWGLQLGPVRLVDNKRYISYNLGPSSNNSLLECPYELDEAKNEEIQKISWSLSGRYGKEEVEGFYEWSPSDGVKATGALEGAVNLHRQDGNLELTELRYNLGGFYNCSATLTNGEAQSTARWEALVIETSPNVISINTEIKECSTINTIKANAVYPEPTVHGGLYSPSLSGYYNEITSDQWLKVVYQNLSVAYSVNKREFKIDEDTPYDVYFLFTLGVTKTNGDYISLFSTTGTDLMMSSRGCPALTRKEYQKETYSTDGTKNCRNEYIKSFDNPKVTVTCQEGYHSDGELSSLELTCDLETFTWKDEDGKESNYDLRCVLDSNHDHGNDGGSITVTTSTTLLVMATTLLLCLLQL</sequence>
<evidence type="ECO:0000313" key="3">
    <source>
        <dbReference type="Proteomes" id="UP001445076"/>
    </source>
</evidence>
<reference evidence="2" key="2">
    <citation type="submission" date="2024-01" db="EMBL/GenBank/DDBJ databases">
        <authorList>
            <person name="He J."/>
            <person name="Wang M."/>
            <person name="Zheng J."/>
            <person name="Liu Z."/>
        </authorList>
    </citation>
    <scope>NUCLEOTIDE SEQUENCE</scope>
    <source>
        <strain evidence="2">ZL_2023a</strain>
        <tissue evidence="2">Muscle</tissue>
    </source>
</reference>
<dbReference type="EMBL" id="JARKIK010000019">
    <property type="protein sequence ID" value="KAK8745302.1"/>
    <property type="molecule type" value="Genomic_DNA"/>
</dbReference>
<dbReference type="Proteomes" id="UP001445076">
    <property type="component" value="Unassembled WGS sequence"/>
</dbReference>
<dbReference type="EMBL" id="JARKIK010000019">
    <property type="protein sequence ID" value="KAK8745300.1"/>
    <property type="molecule type" value="Genomic_DNA"/>
</dbReference>
<feature type="signal peptide" evidence="1">
    <location>
        <begin position="1"/>
        <end position="19"/>
    </location>
</feature>
<gene>
    <name evidence="2" type="ORF">OTU49_000124</name>
</gene>
<dbReference type="EMBL" id="JARKIK010000019">
    <property type="protein sequence ID" value="KAK8745298.1"/>
    <property type="molecule type" value="Genomic_DNA"/>
</dbReference>